<reference evidence="7" key="1">
    <citation type="journal article" date="2013" name="J. Plant Res.">
        <title>Effect of fungi and light on seed germination of three Opuntia species from semiarid lands of central Mexico.</title>
        <authorList>
            <person name="Delgado-Sanchez P."/>
            <person name="Jimenez-Bremont J.F."/>
            <person name="Guerrero-Gonzalez Mde L."/>
            <person name="Flores J."/>
        </authorList>
    </citation>
    <scope>NUCLEOTIDE SEQUENCE</scope>
    <source>
        <tissue evidence="7">Cladode</tissue>
    </source>
</reference>
<evidence type="ECO:0000256" key="3">
    <source>
        <dbReference type="ARBA" id="ARBA00022692"/>
    </source>
</evidence>
<evidence type="ECO:0000256" key="4">
    <source>
        <dbReference type="ARBA" id="ARBA00022989"/>
    </source>
</evidence>
<evidence type="ECO:0000256" key="2">
    <source>
        <dbReference type="ARBA" id="ARBA00006824"/>
    </source>
</evidence>
<evidence type="ECO:0000256" key="5">
    <source>
        <dbReference type="ARBA" id="ARBA00023136"/>
    </source>
</evidence>
<comment type="subcellular location">
    <subcellularLocation>
        <location evidence="1">Membrane</location>
        <topology evidence="1">Multi-pass membrane protein</topology>
    </subcellularLocation>
</comment>
<proteinExistence type="inferred from homology"/>
<dbReference type="GO" id="GO:0005737">
    <property type="term" value="C:cytoplasm"/>
    <property type="evidence" value="ECO:0007669"/>
    <property type="project" value="TreeGrafter"/>
</dbReference>
<dbReference type="Pfam" id="PF04117">
    <property type="entry name" value="Mpv17_PMP22"/>
    <property type="match status" value="1"/>
</dbReference>
<comment type="similarity">
    <text evidence="2 6">Belongs to the peroxisomal membrane protein PXMP2/4 family.</text>
</comment>
<accession>A0A7C9AWI1</accession>
<organism evidence="7">
    <name type="scientific">Opuntia streptacantha</name>
    <name type="common">Prickly pear cactus</name>
    <name type="synonym">Opuntia cardona</name>
    <dbReference type="NCBI Taxonomy" id="393608"/>
    <lineage>
        <taxon>Eukaryota</taxon>
        <taxon>Viridiplantae</taxon>
        <taxon>Streptophyta</taxon>
        <taxon>Embryophyta</taxon>
        <taxon>Tracheophyta</taxon>
        <taxon>Spermatophyta</taxon>
        <taxon>Magnoliopsida</taxon>
        <taxon>eudicotyledons</taxon>
        <taxon>Gunneridae</taxon>
        <taxon>Pentapetalae</taxon>
        <taxon>Caryophyllales</taxon>
        <taxon>Cactineae</taxon>
        <taxon>Cactaceae</taxon>
        <taxon>Opuntioideae</taxon>
        <taxon>Opuntia</taxon>
    </lineage>
</organism>
<dbReference type="AlphaFoldDB" id="A0A7C9AWI1"/>
<sequence>MSDVVSEAWKRYLLQLQLRPLRTKAITAGVIAGISDFAAQKISGIKKLQFRRLFLIMLYGLLYSGPFGHFFHKLMDKFFKGKKGSNTVGKKVLVEQLTAGPCNNIIFMMYYGLVVDGRKWSFVKGKVWNDYPSIQLTAWKFWPIVSWVNYQYVPLQLRVLFPSFFACCWAIFLNLKARSTAIKKA</sequence>
<name>A0A7C9AWI1_OPUST</name>
<dbReference type="GO" id="GO:0016020">
    <property type="term" value="C:membrane"/>
    <property type="evidence" value="ECO:0007669"/>
    <property type="project" value="UniProtKB-SubCell"/>
</dbReference>
<keyword evidence="3 6" id="KW-0812">Transmembrane</keyword>
<dbReference type="PANTHER" id="PTHR11266">
    <property type="entry name" value="PEROXISOMAL MEMBRANE PROTEIN 2, PXMP2 MPV17"/>
    <property type="match status" value="1"/>
</dbReference>
<evidence type="ECO:0008006" key="8">
    <source>
        <dbReference type="Google" id="ProtNLM"/>
    </source>
</evidence>
<evidence type="ECO:0000256" key="6">
    <source>
        <dbReference type="RuleBase" id="RU363053"/>
    </source>
</evidence>
<keyword evidence="5 6" id="KW-0472">Membrane</keyword>
<feature type="transmembrane region" description="Helical" evidence="6">
    <location>
        <begin position="92"/>
        <end position="113"/>
    </location>
</feature>
<protein>
    <recommendedName>
        <fullName evidence="8">Peroxisomal membrane protein PMP22</fullName>
    </recommendedName>
</protein>
<keyword evidence="4 6" id="KW-1133">Transmembrane helix</keyword>
<evidence type="ECO:0000313" key="7">
    <source>
        <dbReference type="EMBL" id="MBA4676173.1"/>
    </source>
</evidence>
<dbReference type="InterPro" id="IPR007248">
    <property type="entry name" value="Mpv17_PMP22"/>
</dbReference>
<dbReference type="EMBL" id="GISG01270250">
    <property type="protein sequence ID" value="MBA4676173.1"/>
    <property type="molecule type" value="Transcribed_RNA"/>
</dbReference>
<evidence type="ECO:0000256" key="1">
    <source>
        <dbReference type="ARBA" id="ARBA00004141"/>
    </source>
</evidence>
<reference evidence="7" key="2">
    <citation type="submission" date="2020-07" db="EMBL/GenBank/DDBJ databases">
        <authorList>
            <person name="Vera ALvarez R."/>
            <person name="Arias-Moreno D.M."/>
            <person name="Jimenez-Jacinto V."/>
            <person name="Jimenez-Bremont J.F."/>
            <person name="Swaminathan K."/>
            <person name="Moose S.P."/>
            <person name="Guerrero-Gonzalez M.L."/>
            <person name="Marino-Ramirez L."/>
            <person name="Landsman D."/>
            <person name="Rodriguez-Kessler M."/>
            <person name="Delgado-Sanchez P."/>
        </authorList>
    </citation>
    <scope>NUCLEOTIDE SEQUENCE</scope>
    <source>
        <tissue evidence="7">Cladode</tissue>
    </source>
</reference>
<dbReference type="PANTHER" id="PTHR11266:SF46">
    <property type="entry name" value="OS08G0566900 PROTEIN"/>
    <property type="match status" value="1"/>
</dbReference>
<feature type="transmembrane region" description="Helical" evidence="6">
    <location>
        <begin position="53"/>
        <end position="71"/>
    </location>
</feature>